<proteinExistence type="predicted"/>
<feature type="signal peptide" evidence="1">
    <location>
        <begin position="1"/>
        <end position="18"/>
    </location>
</feature>
<name>A0A822YG52_NELNU</name>
<reference evidence="2 3" key="1">
    <citation type="journal article" date="2020" name="Mol. Biol. Evol.">
        <title>Distinct Expression and Methylation Patterns for Genes with Different Fates following a Single Whole-Genome Duplication in Flowering Plants.</title>
        <authorList>
            <person name="Shi T."/>
            <person name="Rahmani R.S."/>
            <person name="Gugger P.F."/>
            <person name="Wang M."/>
            <person name="Li H."/>
            <person name="Zhang Y."/>
            <person name="Li Z."/>
            <person name="Wang Q."/>
            <person name="Van de Peer Y."/>
            <person name="Marchal K."/>
            <person name="Chen J."/>
        </authorList>
    </citation>
    <scope>NUCLEOTIDE SEQUENCE [LARGE SCALE GENOMIC DNA]</scope>
    <source>
        <tissue evidence="2">Leaf</tissue>
    </source>
</reference>
<evidence type="ECO:0000313" key="2">
    <source>
        <dbReference type="EMBL" id="DAD28488.1"/>
    </source>
</evidence>
<evidence type="ECO:0000313" key="3">
    <source>
        <dbReference type="Proteomes" id="UP000607653"/>
    </source>
</evidence>
<keyword evidence="1" id="KW-0732">Signal</keyword>
<organism evidence="2 3">
    <name type="scientific">Nelumbo nucifera</name>
    <name type="common">Sacred lotus</name>
    <dbReference type="NCBI Taxonomy" id="4432"/>
    <lineage>
        <taxon>Eukaryota</taxon>
        <taxon>Viridiplantae</taxon>
        <taxon>Streptophyta</taxon>
        <taxon>Embryophyta</taxon>
        <taxon>Tracheophyta</taxon>
        <taxon>Spermatophyta</taxon>
        <taxon>Magnoliopsida</taxon>
        <taxon>Proteales</taxon>
        <taxon>Nelumbonaceae</taxon>
        <taxon>Nelumbo</taxon>
    </lineage>
</organism>
<accession>A0A822YG52</accession>
<dbReference type="AlphaFoldDB" id="A0A822YG52"/>
<protein>
    <submittedName>
        <fullName evidence="2">Uncharacterized protein</fullName>
    </submittedName>
</protein>
<sequence length="45" mass="5275">MFQNIILYFTCLLHLSFMHLDVPNSHVRCTVGYVRVGRARWGIPI</sequence>
<evidence type="ECO:0000256" key="1">
    <source>
        <dbReference type="SAM" id="SignalP"/>
    </source>
</evidence>
<comment type="caution">
    <text evidence="2">The sequence shown here is derived from an EMBL/GenBank/DDBJ whole genome shotgun (WGS) entry which is preliminary data.</text>
</comment>
<feature type="chain" id="PRO_5032431480" evidence="1">
    <location>
        <begin position="19"/>
        <end position="45"/>
    </location>
</feature>
<dbReference type="Proteomes" id="UP000607653">
    <property type="component" value="Unassembled WGS sequence"/>
</dbReference>
<keyword evidence="3" id="KW-1185">Reference proteome</keyword>
<gene>
    <name evidence="2" type="ORF">HUJ06_029956</name>
</gene>
<dbReference type="EMBL" id="DUZY01000002">
    <property type="protein sequence ID" value="DAD28488.1"/>
    <property type="molecule type" value="Genomic_DNA"/>
</dbReference>